<feature type="compositionally biased region" description="Polar residues" evidence="1">
    <location>
        <begin position="80"/>
        <end position="91"/>
    </location>
</feature>
<keyword evidence="2" id="KW-0812">Transmembrane</keyword>
<feature type="region of interest" description="Disordered" evidence="1">
    <location>
        <begin position="42"/>
        <end position="186"/>
    </location>
</feature>
<dbReference type="PANTHER" id="PTHR45427">
    <property type="entry name" value="MUCIN-15"/>
    <property type="match status" value="1"/>
</dbReference>
<feature type="signal peptide" evidence="3">
    <location>
        <begin position="1"/>
        <end position="23"/>
    </location>
</feature>
<feature type="compositionally biased region" description="Low complexity" evidence="1">
    <location>
        <begin position="112"/>
        <end position="127"/>
    </location>
</feature>
<accession>A0A6G1P927</accession>
<protein>
    <submittedName>
        <fullName evidence="4">Mucin-15</fullName>
    </submittedName>
</protein>
<evidence type="ECO:0000256" key="1">
    <source>
        <dbReference type="SAM" id="MobiDB-lite"/>
    </source>
</evidence>
<feature type="chain" id="PRO_5026307440" evidence="3">
    <location>
        <begin position="24"/>
        <end position="338"/>
    </location>
</feature>
<name>A0A6G1P927_CHAAH</name>
<dbReference type="AlphaFoldDB" id="A0A6G1P927"/>
<dbReference type="Pfam" id="PF15672">
    <property type="entry name" value="Mucin15"/>
    <property type="match status" value="1"/>
</dbReference>
<evidence type="ECO:0000313" key="5">
    <source>
        <dbReference type="Proteomes" id="UP000503349"/>
    </source>
</evidence>
<dbReference type="EMBL" id="CM015713">
    <property type="protein sequence ID" value="KAF3686709.1"/>
    <property type="molecule type" value="Genomic_DNA"/>
</dbReference>
<reference evidence="5" key="2">
    <citation type="submission" date="2019-02" db="EMBL/GenBank/DDBJ databases">
        <title>Opniocepnalus argus Var Kimnra genome.</title>
        <authorList>
            <person name="Zhou C."/>
            <person name="Xiao S."/>
        </authorList>
    </citation>
    <scope>NUCLEOTIDE SEQUENCE [LARGE SCALE GENOMIC DNA]</scope>
</reference>
<reference evidence="4 5" key="1">
    <citation type="submission" date="2019-02" db="EMBL/GenBank/DDBJ databases">
        <title>Opniocepnalus argus genome.</title>
        <authorList>
            <person name="Zhou C."/>
            <person name="Xiao S."/>
        </authorList>
    </citation>
    <scope>NUCLEOTIDE SEQUENCE [LARGE SCALE GENOMIC DNA]</scope>
    <source>
        <strain evidence="4">OARG1902GOOAL</strain>
        <tissue evidence="4">Muscle</tissue>
    </source>
</reference>
<feature type="compositionally biased region" description="Polar residues" evidence="1">
    <location>
        <begin position="140"/>
        <end position="185"/>
    </location>
</feature>
<gene>
    <name evidence="4" type="ORF">EXN66_Car002381</name>
</gene>
<dbReference type="Proteomes" id="UP000503349">
    <property type="component" value="Chromosome 2"/>
</dbReference>
<evidence type="ECO:0000313" key="4">
    <source>
        <dbReference type="EMBL" id="KAF3686709.1"/>
    </source>
</evidence>
<keyword evidence="5" id="KW-1185">Reference proteome</keyword>
<dbReference type="OrthoDB" id="9950822at2759"/>
<keyword evidence="2" id="KW-0472">Membrane</keyword>
<keyword evidence="2" id="KW-1133">Transmembrane helix</keyword>
<dbReference type="PANTHER" id="PTHR45427:SF1">
    <property type="entry name" value="MUCIN-15"/>
    <property type="match status" value="1"/>
</dbReference>
<sequence>MEAYLKITAWLLLFIQAFQLASLQESTDSPGITIDKSWLRDLPAGTPKATAKEEKTMAMESSSGIPSGSMGFMTEEEQFLTDQDNSTNETSDYMGDDFAQNDTTQEPKFPGTSVSPTPTTTVPTNSTHINNTDAEEESHNSTNTPQLSTTPFSPNNSNLTDLQSPSLAPELTNSTESNGTTTVGMTTMPEINETSTITISSTTVFLPETTEISTVTMTTTAVNTPVKANMTDKDAALGGSSERGFASDPNHNNRYVAWAAIFGTAVAVISVGLVLYIVLKNRRDKGFSHRKLVEDYPSEPVHRLDNNDPLDLAFGGSASYNPALQGDNIQMTKFPGRC</sequence>
<evidence type="ECO:0000256" key="2">
    <source>
        <dbReference type="SAM" id="Phobius"/>
    </source>
</evidence>
<feature type="transmembrane region" description="Helical" evidence="2">
    <location>
        <begin position="255"/>
        <end position="279"/>
    </location>
</feature>
<organism evidence="4 5">
    <name type="scientific">Channa argus</name>
    <name type="common">Northern snakehead</name>
    <name type="synonym">Ophicephalus argus</name>
    <dbReference type="NCBI Taxonomy" id="215402"/>
    <lineage>
        <taxon>Eukaryota</taxon>
        <taxon>Metazoa</taxon>
        <taxon>Chordata</taxon>
        <taxon>Craniata</taxon>
        <taxon>Vertebrata</taxon>
        <taxon>Euteleostomi</taxon>
        <taxon>Actinopterygii</taxon>
        <taxon>Neopterygii</taxon>
        <taxon>Teleostei</taxon>
        <taxon>Neoteleostei</taxon>
        <taxon>Acanthomorphata</taxon>
        <taxon>Anabantaria</taxon>
        <taxon>Anabantiformes</taxon>
        <taxon>Channoidei</taxon>
        <taxon>Channidae</taxon>
        <taxon>Channa</taxon>
    </lineage>
</organism>
<evidence type="ECO:0000256" key="3">
    <source>
        <dbReference type="SAM" id="SignalP"/>
    </source>
</evidence>
<proteinExistence type="predicted"/>
<dbReference type="InterPro" id="IPR031371">
    <property type="entry name" value="Mucin-15"/>
</dbReference>
<keyword evidence="3" id="KW-0732">Signal</keyword>